<keyword evidence="2 7" id="KW-0813">Transport</keyword>
<comment type="caution">
    <text evidence="9">The sequence shown here is derived from an EMBL/GenBank/DDBJ whole genome shotgun (WGS) entry which is preliminary data.</text>
</comment>
<keyword evidence="5 8" id="KW-0472">Membrane</keyword>
<comment type="similarity">
    <text evidence="7">Belongs to the sodium:neurotransmitter symporter (SNF) (TC 2.A.22) family.</text>
</comment>
<feature type="transmembrane region" description="Helical" evidence="8">
    <location>
        <begin position="52"/>
        <end position="68"/>
    </location>
</feature>
<feature type="transmembrane region" description="Helical" evidence="8">
    <location>
        <begin position="80"/>
        <end position="97"/>
    </location>
</feature>
<keyword evidence="6" id="KW-0479">Metal-binding</keyword>
<protein>
    <recommendedName>
        <fullName evidence="7">Transporter</fullName>
    </recommendedName>
</protein>
<reference evidence="9" key="1">
    <citation type="submission" date="2020-03" db="EMBL/GenBank/DDBJ databases">
        <title>Studies in the Genomics of Life Span.</title>
        <authorList>
            <person name="Glass D."/>
        </authorList>
    </citation>
    <scope>NUCLEOTIDE SEQUENCE</scope>
    <source>
        <strain evidence="9">SUZIE</strain>
        <tissue evidence="9">Muscle</tissue>
    </source>
</reference>
<dbReference type="GO" id="GO:0006865">
    <property type="term" value="P:amino acid transport"/>
    <property type="evidence" value="ECO:0007669"/>
    <property type="project" value="TreeGrafter"/>
</dbReference>
<gene>
    <name evidence="9" type="ORF">SUZIE_192330</name>
</gene>
<name>A0AA41NBI6_SCICA</name>
<keyword evidence="6" id="KW-0915">Sodium</keyword>
<accession>A0AA41NBI6</accession>
<evidence type="ECO:0000256" key="3">
    <source>
        <dbReference type="ARBA" id="ARBA00022692"/>
    </source>
</evidence>
<dbReference type="PRINTS" id="PR00176">
    <property type="entry name" value="NANEUSMPORT"/>
</dbReference>
<evidence type="ECO:0000256" key="2">
    <source>
        <dbReference type="ARBA" id="ARBA00022448"/>
    </source>
</evidence>
<feature type="binding site" evidence="6">
    <location>
        <position position="60"/>
    </location>
    <ligand>
        <name>Na(+)</name>
        <dbReference type="ChEBI" id="CHEBI:29101"/>
        <label>1</label>
    </ligand>
</feature>
<evidence type="ECO:0000313" key="9">
    <source>
        <dbReference type="EMBL" id="MBZ3887314.1"/>
    </source>
</evidence>
<sequence>MESLEELDDTTDEESIKKSHGENSLLWSFKAKEILTTKTQSYFMKTKRTKNILIQLAFSVGLGSMWRFPYLCQRNGGGNFILMYFFMLLFFGIPLLYMEMIIGQWLHIDNIRVWKQLVPWLGGVGYASMLVCILVSLYNSAILSWSLFYLGNSFDYPLPWNYCPLVKNINVTDFSCLQTVPHQYFWYHTTLEVSGHIEEGIQNLVLKLSLGLFASWVFLFFIIIMGLNISVLLSALSSLELWRQAGGHVLYSLGLGMGTIITSSYEAGRDNFVKTASFVALGNLVISMLTTSIIFLVLGFWATTSGHACVKKSVSKLIELISIGLLPEEAKPPDNILFMLPLDYLNWIIHLPRYLQYQVIHRSLSCSIRVQNEKLMEGPGLTFAAFSQVVSLLPHASFWAILFFLALFITGLGTLVRISENIVLSLQNSSVFMKYPRLAPGTVDSHPSKNIALLSFLPSLPQIFRTHFDPSQAPHAELSRAKPASAVVAVCLGGLLGSLIFSSHAGSYVVSLFDDYLVPLTLVIIVTFQNMALAWIYGARRFREEVFHELGHLLRPSFTFLWCYVTLPGLLALLTLCVLPLHHRAASYYISWNRSASQEVKQPYPKSALGWVAFLGVFTFLPILAYPLYHWWNFQDPVIADTLQESASYKTTTTDSSKPFRWLKNPMRKSNSSSQNRVQETSTRYNLFSGRGPEKSWFSLPRIASLFSLWGSSLITSKQVSPICITMDKSMKHEETMEEKLPDNSAQ</sequence>
<feature type="transmembrane region" description="Helical" evidence="8">
    <location>
        <begin position="277"/>
        <end position="302"/>
    </location>
</feature>
<dbReference type="PROSITE" id="PS50267">
    <property type="entry name" value="NA_NEUROTRAN_SYMP_3"/>
    <property type="match status" value="1"/>
</dbReference>
<dbReference type="Proteomes" id="UP001166674">
    <property type="component" value="Unassembled WGS sequence"/>
</dbReference>
<dbReference type="PROSITE" id="PS00610">
    <property type="entry name" value="NA_NEUROTRAN_SYMP_1"/>
    <property type="match status" value="1"/>
</dbReference>
<feature type="transmembrane region" description="Helical" evidence="8">
    <location>
        <begin position="558"/>
        <end position="581"/>
    </location>
</feature>
<evidence type="ECO:0000256" key="6">
    <source>
        <dbReference type="PIRSR" id="PIRSR600175-1"/>
    </source>
</evidence>
<feature type="transmembrane region" description="Helical" evidence="8">
    <location>
        <begin position="399"/>
        <end position="418"/>
    </location>
</feature>
<feature type="transmembrane region" description="Helical" evidence="8">
    <location>
        <begin position="516"/>
        <end position="537"/>
    </location>
</feature>
<dbReference type="InterPro" id="IPR000175">
    <property type="entry name" value="Na/ntran_symport"/>
</dbReference>
<keyword evidence="4 8" id="KW-1133">Transmembrane helix</keyword>
<dbReference type="InterPro" id="IPR037272">
    <property type="entry name" value="SNS_sf"/>
</dbReference>
<keyword evidence="7" id="KW-0769">Symport</keyword>
<dbReference type="PANTHER" id="PTHR11616:SF233">
    <property type="entry name" value="TRANSPORTER"/>
    <property type="match status" value="1"/>
</dbReference>
<dbReference type="GO" id="GO:0005886">
    <property type="term" value="C:plasma membrane"/>
    <property type="evidence" value="ECO:0007669"/>
    <property type="project" value="TreeGrafter"/>
</dbReference>
<evidence type="ECO:0000256" key="8">
    <source>
        <dbReference type="SAM" id="Phobius"/>
    </source>
</evidence>
<feature type="transmembrane region" description="Helical" evidence="8">
    <location>
        <begin position="608"/>
        <end position="629"/>
    </location>
</feature>
<dbReference type="AlphaFoldDB" id="A0AA41NBI6"/>
<dbReference type="EMBL" id="JAATJV010414840">
    <property type="protein sequence ID" value="MBZ3887314.1"/>
    <property type="molecule type" value="Genomic_DNA"/>
</dbReference>
<keyword evidence="10" id="KW-1185">Reference proteome</keyword>
<evidence type="ECO:0000256" key="7">
    <source>
        <dbReference type="RuleBase" id="RU003732"/>
    </source>
</evidence>
<proteinExistence type="inferred from homology"/>
<dbReference type="GO" id="GO:0015293">
    <property type="term" value="F:symporter activity"/>
    <property type="evidence" value="ECO:0007669"/>
    <property type="project" value="UniProtKB-KW"/>
</dbReference>
<comment type="subcellular location">
    <subcellularLocation>
        <location evidence="1">Membrane</location>
        <topology evidence="1">Multi-pass membrane protein</topology>
    </subcellularLocation>
</comment>
<feature type="transmembrane region" description="Helical" evidence="8">
    <location>
        <begin position="486"/>
        <end position="510"/>
    </location>
</feature>
<dbReference type="SUPFAM" id="SSF161070">
    <property type="entry name" value="SNF-like"/>
    <property type="match status" value="1"/>
</dbReference>
<feature type="transmembrane region" description="Helical" evidence="8">
    <location>
        <begin position="117"/>
        <end position="138"/>
    </location>
</feature>
<dbReference type="Pfam" id="PF00209">
    <property type="entry name" value="SNF"/>
    <property type="match status" value="3"/>
</dbReference>
<feature type="transmembrane region" description="Helical" evidence="8">
    <location>
        <begin position="213"/>
        <end position="236"/>
    </location>
</feature>
<dbReference type="GO" id="GO:0035725">
    <property type="term" value="P:sodium ion transmembrane transport"/>
    <property type="evidence" value="ECO:0007669"/>
    <property type="project" value="TreeGrafter"/>
</dbReference>
<organism evidence="9 10">
    <name type="scientific">Sciurus carolinensis</name>
    <name type="common">Eastern gray squirrel</name>
    <dbReference type="NCBI Taxonomy" id="30640"/>
    <lineage>
        <taxon>Eukaryota</taxon>
        <taxon>Metazoa</taxon>
        <taxon>Chordata</taxon>
        <taxon>Craniata</taxon>
        <taxon>Vertebrata</taxon>
        <taxon>Euteleostomi</taxon>
        <taxon>Mammalia</taxon>
        <taxon>Eutheria</taxon>
        <taxon>Euarchontoglires</taxon>
        <taxon>Glires</taxon>
        <taxon>Rodentia</taxon>
        <taxon>Sciuromorpha</taxon>
        <taxon>Sciuridae</taxon>
        <taxon>Sciurinae</taxon>
        <taxon>Sciurini</taxon>
        <taxon>Sciurus</taxon>
    </lineage>
</organism>
<evidence type="ECO:0000313" key="10">
    <source>
        <dbReference type="Proteomes" id="UP001166674"/>
    </source>
</evidence>
<feature type="transmembrane region" description="Helical" evidence="8">
    <location>
        <begin position="248"/>
        <end position="265"/>
    </location>
</feature>
<dbReference type="PANTHER" id="PTHR11616">
    <property type="entry name" value="SODIUM/CHLORIDE DEPENDENT TRANSPORTER"/>
    <property type="match status" value="1"/>
</dbReference>
<evidence type="ECO:0000256" key="4">
    <source>
        <dbReference type="ARBA" id="ARBA00022989"/>
    </source>
</evidence>
<keyword evidence="3 7" id="KW-0812">Transmembrane</keyword>
<evidence type="ECO:0000256" key="5">
    <source>
        <dbReference type="ARBA" id="ARBA00023136"/>
    </source>
</evidence>
<evidence type="ECO:0000256" key="1">
    <source>
        <dbReference type="ARBA" id="ARBA00004141"/>
    </source>
</evidence>
<dbReference type="GO" id="GO:0046872">
    <property type="term" value="F:metal ion binding"/>
    <property type="evidence" value="ECO:0007669"/>
    <property type="project" value="UniProtKB-KW"/>
</dbReference>